<accession>A0ABU7XL42</accession>
<evidence type="ECO:0000313" key="3">
    <source>
        <dbReference type="Proteomes" id="UP001350748"/>
    </source>
</evidence>
<evidence type="ECO:0000313" key="2">
    <source>
        <dbReference type="EMBL" id="MEF3368098.1"/>
    </source>
</evidence>
<sequence length="79" mass="8818">MRSARKSVNSTHASNVVAFPRRREEIEMPLAAPILLIMSLALFLIYGAHALIEASSELALLDRHYRIAYLNVDARGVAR</sequence>
<reference evidence="2 3" key="1">
    <citation type="submission" date="2024-02" db="EMBL/GenBank/DDBJ databases">
        <authorList>
            <person name="Grouzdev D."/>
        </authorList>
    </citation>
    <scope>NUCLEOTIDE SEQUENCE [LARGE SCALE GENOMIC DNA]</scope>
    <source>
        <strain evidence="2 3">9N</strain>
    </source>
</reference>
<protein>
    <recommendedName>
        <fullName evidence="4">Pilus assembly protein</fullName>
    </recommendedName>
</protein>
<organism evidence="2 3">
    <name type="scientific">Methylocystis borbori</name>
    <dbReference type="NCBI Taxonomy" id="3118750"/>
    <lineage>
        <taxon>Bacteria</taxon>
        <taxon>Pseudomonadati</taxon>
        <taxon>Pseudomonadota</taxon>
        <taxon>Alphaproteobacteria</taxon>
        <taxon>Hyphomicrobiales</taxon>
        <taxon>Methylocystaceae</taxon>
        <taxon>Methylocystis</taxon>
    </lineage>
</organism>
<evidence type="ECO:0008006" key="4">
    <source>
        <dbReference type="Google" id="ProtNLM"/>
    </source>
</evidence>
<dbReference type="RefSeq" id="WP_332083141.1">
    <property type="nucleotide sequence ID" value="NZ_JAZHYN010000082.1"/>
</dbReference>
<keyword evidence="1" id="KW-0812">Transmembrane</keyword>
<keyword evidence="1" id="KW-1133">Transmembrane helix</keyword>
<keyword evidence="1" id="KW-0472">Membrane</keyword>
<dbReference type="Proteomes" id="UP001350748">
    <property type="component" value="Unassembled WGS sequence"/>
</dbReference>
<gene>
    <name evidence="2" type="ORF">V3H18_16305</name>
</gene>
<name>A0ABU7XL42_9HYPH</name>
<feature type="transmembrane region" description="Helical" evidence="1">
    <location>
        <begin position="30"/>
        <end position="52"/>
    </location>
</feature>
<dbReference type="EMBL" id="JAZHYN010000082">
    <property type="protein sequence ID" value="MEF3368098.1"/>
    <property type="molecule type" value="Genomic_DNA"/>
</dbReference>
<comment type="caution">
    <text evidence="2">The sequence shown here is derived from an EMBL/GenBank/DDBJ whole genome shotgun (WGS) entry which is preliminary data.</text>
</comment>
<keyword evidence="3" id="KW-1185">Reference proteome</keyword>
<evidence type="ECO:0000256" key="1">
    <source>
        <dbReference type="SAM" id="Phobius"/>
    </source>
</evidence>
<proteinExistence type="predicted"/>